<name>A0A6J2U5E1_DROLE</name>
<comment type="subcellular location">
    <subcellularLocation>
        <location evidence="1">Secreted</location>
    </subcellularLocation>
</comment>
<dbReference type="InterPro" id="IPR034113">
    <property type="entry name" value="SCP_GAPR1-like"/>
</dbReference>
<evidence type="ECO:0000313" key="6">
    <source>
        <dbReference type="RefSeq" id="XP_030383781.1"/>
    </source>
</evidence>
<feature type="signal peptide" evidence="3">
    <location>
        <begin position="1"/>
        <end position="21"/>
    </location>
</feature>
<feature type="domain" description="SCP" evidence="4">
    <location>
        <begin position="28"/>
        <end position="158"/>
    </location>
</feature>
<keyword evidence="3" id="KW-0732">Signal</keyword>
<dbReference type="Gene3D" id="3.40.33.10">
    <property type="entry name" value="CAP"/>
    <property type="match status" value="1"/>
</dbReference>
<dbReference type="RefSeq" id="XP_030383781.1">
    <property type="nucleotide sequence ID" value="XM_030527921.1"/>
</dbReference>
<feature type="chain" id="PRO_5027022936" evidence="3">
    <location>
        <begin position="22"/>
        <end position="213"/>
    </location>
</feature>
<gene>
    <name evidence="6" type="primary">LOC115631216</name>
</gene>
<evidence type="ECO:0000313" key="5">
    <source>
        <dbReference type="Proteomes" id="UP000504634"/>
    </source>
</evidence>
<evidence type="ECO:0000256" key="3">
    <source>
        <dbReference type="SAM" id="SignalP"/>
    </source>
</evidence>
<protein>
    <submittedName>
        <fullName evidence="6">Golgi-associated plant pathogenesis-related protein 1-like</fullName>
    </submittedName>
</protein>
<dbReference type="CDD" id="cd05382">
    <property type="entry name" value="CAP_GAPR1-like"/>
    <property type="match status" value="1"/>
</dbReference>
<reference evidence="6" key="1">
    <citation type="submission" date="2025-08" db="UniProtKB">
        <authorList>
            <consortium name="RefSeq"/>
        </authorList>
    </citation>
    <scope>IDENTIFICATION</scope>
    <source>
        <strain evidence="6">11010-0011.00</strain>
        <tissue evidence="6">Whole body</tissue>
    </source>
</reference>
<dbReference type="AlphaFoldDB" id="A0A6J2U5E1"/>
<evidence type="ECO:0000256" key="1">
    <source>
        <dbReference type="ARBA" id="ARBA00004613"/>
    </source>
</evidence>
<evidence type="ECO:0000259" key="4">
    <source>
        <dbReference type="SMART" id="SM00198"/>
    </source>
</evidence>
<dbReference type="GO" id="GO:0005576">
    <property type="term" value="C:extracellular region"/>
    <property type="evidence" value="ECO:0007669"/>
    <property type="project" value="UniProtKB-SubCell"/>
</dbReference>
<dbReference type="PRINTS" id="PR00837">
    <property type="entry name" value="V5TPXLIKE"/>
</dbReference>
<dbReference type="InterPro" id="IPR035940">
    <property type="entry name" value="CAP_sf"/>
</dbReference>
<keyword evidence="5" id="KW-1185">Reference proteome</keyword>
<proteinExistence type="predicted"/>
<organism evidence="5 6">
    <name type="scientific">Drosophila lebanonensis</name>
    <name type="common">Fruit fly</name>
    <name type="synonym">Scaptodrosophila lebanonensis</name>
    <dbReference type="NCBI Taxonomy" id="7225"/>
    <lineage>
        <taxon>Eukaryota</taxon>
        <taxon>Metazoa</taxon>
        <taxon>Ecdysozoa</taxon>
        <taxon>Arthropoda</taxon>
        <taxon>Hexapoda</taxon>
        <taxon>Insecta</taxon>
        <taxon>Pterygota</taxon>
        <taxon>Neoptera</taxon>
        <taxon>Endopterygota</taxon>
        <taxon>Diptera</taxon>
        <taxon>Brachycera</taxon>
        <taxon>Muscomorpha</taxon>
        <taxon>Ephydroidea</taxon>
        <taxon>Drosophilidae</taxon>
        <taxon>Scaptodrosophila</taxon>
    </lineage>
</organism>
<dbReference type="SUPFAM" id="SSF55797">
    <property type="entry name" value="PR-1-like"/>
    <property type="match status" value="1"/>
</dbReference>
<accession>A0A6J2U5E1</accession>
<dbReference type="Proteomes" id="UP000504634">
    <property type="component" value="Unplaced"/>
</dbReference>
<dbReference type="InterPro" id="IPR001283">
    <property type="entry name" value="CRISP-related"/>
</dbReference>
<dbReference type="PANTHER" id="PTHR10334">
    <property type="entry name" value="CYSTEINE-RICH SECRETORY PROTEIN-RELATED"/>
    <property type="match status" value="1"/>
</dbReference>
<dbReference type="InterPro" id="IPR014044">
    <property type="entry name" value="CAP_dom"/>
</dbReference>
<dbReference type="OrthoDB" id="337038at2759"/>
<dbReference type="SMART" id="SM00198">
    <property type="entry name" value="SCP"/>
    <property type="match status" value="1"/>
</dbReference>
<evidence type="ECO:0000256" key="2">
    <source>
        <dbReference type="ARBA" id="ARBA00022525"/>
    </source>
</evidence>
<keyword evidence="2" id="KW-0964">Secreted</keyword>
<dbReference type="Pfam" id="PF00188">
    <property type="entry name" value="CAP"/>
    <property type="match status" value="1"/>
</dbReference>
<dbReference type="GeneID" id="115631216"/>
<sequence>MACRVKIYLFILLGALPLVSPQIHTLSDFKPETLKMHNKYREIHHVPPLTTSHYLTKIAQAWARVIGTKNTLLHPVYKRSYRFNLAKTALPLNPLATIEAWYRERSLYNYAKGVFSYRYHHFTKMVWRSSKYIGIGLTRKGDLIFIVVAYEPGGNIDGEYRKNVFSPHETYVVKDVRASPHNETILEKEHQLNMNETLALLKDFADVRQLLYA</sequence>